<gene>
    <name evidence="1" type="primary">24</name>
    <name evidence="1" type="ORF">PBI_APPA_24</name>
</gene>
<dbReference type="GeneID" id="54992018"/>
<reference evidence="1 2" key="1">
    <citation type="submission" date="2018-03" db="EMBL/GenBank/DDBJ databases">
        <authorList>
            <person name="Zack K.M."/>
            <person name="Garlena R.A."/>
            <person name="Russell D.A."/>
            <person name="Pope W.H."/>
            <person name="Jacobs-Sera D."/>
            <person name="Hatfull G.F."/>
        </authorList>
    </citation>
    <scope>NUCLEOTIDE SEQUENCE [LARGE SCALE GENOMIC DNA]</scope>
</reference>
<accession>A0A2U8UIB4</accession>
<dbReference type="EMBL" id="MH153799">
    <property type="protein sequence ID" value="AWN03206.1"/>
    <property type="molecule type" value="Genomic_DNA"/>
</dbReference>
<proteinExistence type="predicted"/>
<protein>
    <submittedName>
        <fullName evidence="1">Uncharacterized protein</fullName>
    </submittedName>
</protein>
<sequence>MTYATVATIRRDADISNRVAACIAVEGTAPYPEQWAAEHAWELAAQPGWAAAWDSAIAAHPDDDEYRPGNANDVITDAMILAAVQSIQQTVEAARAAAESVA</sequence>
<name>A0A2U8UIB4_9CAUD</name>
<dbReference type="Proteomes" id="UP000246517">
    <property type="component" value="Segment"/>
</dbReference>
<evidence type="ECO:0000313" key="1">
    <source>
        <dbReference type="EMBL" id="AWN03206.1"/>
    </source>
</evidence>
<dbReference type="RefSeq" id="YP_009801501.1">
    <property type="nucleotide sequence ID" value="NC_047972.1"/>
</dbReference>
<evidence type="ECO:0000313" key="2">
    <source>
        <dbReference type="Proteomes" id="UP000246517"/>
    </source>
</evidence>
<keyword evidence="2" id="KW-1185">Reference proteome</keyword>
<organism evidence="1 2">
    <name type="scientific">Microbacterium phage Appa</name>
    <dbReference type="NCBI Taxonomy" id="2182350"/>
    <lineage>
        <taxon>Viruses</taxon>
        <taxon>Duplodnaviria</taxon>
        <taxon>Heunggongvirae</taxon>
        <taxon>Uroviricota</taxon>
        <taxon>Caudoviricetes</taxon>
        <taxon>Appavirus</taxon>
        <taxon>Appavirus appa</taxon>
    </lineage>
</organism>
<dbReference type="KEGG" id="vg:54992018"/>